<sequence>MLNIQRNIQNNNPGNPGRNPIIEFNNLLAIINRNVIFPNQIQNPARFVTLLNNNNRRSRRCYKGFDLCCVVVGEEARNHNVTNQIVVRRVANALWRNSNVIDKRRYCILARLINNELQRL</sequence>
<dbReference type="Proteomes" id="UP000789570">
    <property type="component" value="Unassembled WGS sequence"/>
</dbReference>
<comment type="caution">
    <text evidence="1">The sequence shown here is derived from an EMBL/GenBank/DDBJ whole genome shotgun (WGS) entry which is preliminary data.</text>
</comment>
<evidence type="ECO:0000313" key="1">
    <source>
        <dbReference type="EMBL" id="CAG8641965.1"/>
    </source>
</evidence>
<dbReference type="AlphaFoldDB" id="A0A9N9DK65"/>
<dbReference type="OrthoDB" id="2365957at2759"/>
<keyword evidence="2" id="KW-1185">Reference proteome</keyword>
<gene>
    <name evidence="1" type="ORF">FCALED_LOCUS10615</name>
</gene>
<reference evidence="1" key="1">
    <citation type="submission" date="2021-06" db="EMBL/GenBank/DDBJ databases">
        <authorList>
            <person name="Kallberg Y."/>
            <person name="Tangrot J."/>
            <person name="Rosling A."/>
        </authorList>
    </citation>
    <scope>NUCLEOTIDE SEQUENCE</scope>
    <source>
        <strain evidence="1">UK204</strain>
    </source>
</reference>
<protein>
    <submittedName>
        <fullName evidence="1">12554_t:CDS:1</fullName>
    </submittedName>
</protein>
<dbReference type="EMBL" id="CAJVPQ010003987">
    <property type="protein sequence ID" value="CAG8641965.1"/>
    <property type="molecule type" value="Genomic_DNA"/>
</dbReference>
<name>A0A9N9DK65_9GLOM</name>
<evidence type="ECO:0000313" key="2">
    <source>
        <dbReference type="Proteomes" id="UP000789570"/>
    </source>
</evidence>
<accession>A0A9N9DK65</accession>
<proteinExistence type="predicted"/>
<organism evidence="1 2">
    <name type="scientific">Funneliformis caledonium</name>
    <dbReference type="NCBI Taxonomy" id="1117310"/>
    <lineage>
        <taxon>Eukaryota</taxon>
        <taxon>Fungi</taxon>
        <taxon>Fungi incertae sedis</taxon>
        <taxon>Mucoromycota</taxon>
        <taxon>Glomeromycotina</taxon>
        <taxon>Glomeromycetes</taxon>
        <taxon>Glomerales</taxon>
        <taxon>Glomeraceae</taxon>
        <taxon>Funneliformis</taxon>
    </lineage>
</organism>